<dbReference type="Gene3D" id="3.40.50.720">
    <property type="entry name" value="NAD(P)-binding Rossmann-like Domain"/>
    <property type="match status" value="1"/>
</dbReference>
<dbReference type="GO" id="GO:0008456">
    <property type="term" value="F:alpha-N-acetylgalactosaminidase activity"/>
    <property type="evidence" value="ECO:0007669"/>
    <property type="project" value="UniProtKB-EC"/>
</dbReference>
<dbReference type="NCBIfam" id="TIGR01409">
    <property type="entry name" value="TAT_signal_seq"/>
    <property type="match status" value="1"/>
</dbReference>
<dbReference type="EMBL" id="CP019646">
    <property type="protein sequence ID" value="AQQ69704.1"/>
    <property type="molecule type" value="Genomic_DNA"/>
</dbReference>
<dbReference type="InterPro" id="IPR006311">
    <property type="entry name" value="TAT_signal"/>
</dbReference>
<feature type="domain" description="Gfo/Idh/MocA-like oxidoreductase N-terminal" evidence="1">
    <location>
        <begin position="35"/>
        <end position="160"/>
    </location>
</feature>
<dbReference type="InterPro" id="IPR036291">
    <property type="entry name" value="NAD(P)-bd_dom_sf"/>
</dbReference>
<keyword evidence="3" id="KW-0378">Hydrolase</keyword>
<dbReference type="SUPFAM" id="SSF51735">
    <property type="entry name" value="NAD(P)-binding Rossmann-fold domains"/>
    <property type="match status" value="1"/>
</dbReference>
<dbReference type="InterPro" id="IPR019546">
    <property type="entry name" value="TAT_signal_bac_arc"/>
</dbReference>
<evidence type="ECO:0000313" key="4">
    <source>
        <dbReference type="Proteomes" id="UP000188181"/>
    </source>
</evidence>
<reference evidence="4" key="1">
    <citation type="submission" date="2017-02" db="EMBL/GenBank/DDBJ databases">
        <title>Comparative genomics and description of representatives of a novel lineage of planctomycetes thriving in anoxic sediments.</title>
        <authorList>
            <person name="Spring S."/>
            <person name="Bunk B."/>
            <person name="Sproer C."/>
        </authorList>
    </citation>
    <scope>NUCLEOTIDE SEQUENCE [LARGE SCALE GENOMIC DNA]</scope>
    <source>
        <strain evidence="4">SM-Chi-D1</strain>
    </source>
</reference>
<evidence type="ECO:0000259" key="1">
    <source>
        <dbReference type="Pfam" id="PF01408"/>
    </source>
</evidence>
<dbReference type="AlphaFoldDB" id="A0A1Q2MAK5"/>
<keyword evidence="4" id="KW-1185">Reference proteome</keyword>
<feature type="domain" description="Gfo/Idh/MocA-like oxidoreductase bacterial type C-terminal" evidence="2">
    <location>
        <begin position="207"/>
        <end position="404"/>
    </location>
</feature>
<dbReference type="OrthoDB" id="9788246at2"/>
<dbReference type="Gene3D" id="3.30.360.10">
    <property type="entry name" value="Dihydrodipicolinate Reductase, domain 2"/>
    <property type="match status" value="1"/>
</dbReference>
<evidence type="ECO:0000259" key="2">
    <source>
        <dbReference type="Pfam" id="PF19051"/>
    </source>
</evidence>
<dbReference type="SUPFAM" id="SSF55347">
    <property type="entry name" value="Glyceraldehyde-3-phosphate dehydrogenase-like, C-terminal domain"/>
    <property type="match status" value="1"/>
</dbReference>
<sequence length="483" mass="54304" precursor="true">MALINRRSFLKYSSAAAVSAAFFSNTRVLGANENIRLGIIGVGRQGSYLASIFSKIPGVTIAALADPDPGYKMGRLKDKLANDETKPLKVDAYTDYRKLLDRKDIDAVVIASCNHWHSKHAIESLKAGKHVYVEKPISHNIWEGSQLCRLASEKNLIITSGMWHRRRDCWPQVRDFIQEGQLGKVLCSRGLCHKRRGSIGLRESALKAPESCNYDMWLGPAQDVPTYREHFHYDWHWSWNTGNGDIGNQGPHQFDLAINLAGQDSYPANVFSIGGRFGYKDGGQTPNTQIVYCDYEPVPVIFEVFGLPMQSDMQAMEAYKKARIGNVVECEGGYISENVAYDNDGKIVKRFDPHGGGEHMPDFIRAIRENDQSILRVNIKDSHTAAAMVHASNISYRLGSELSSEEISGRIKGNKLFSGTWERMLDHLERNNVDLDKTNITMGPILSLDPETERFSGEFSEEANAFVKDNYRKGWEVPHMEQL</sequence>
<dbReference type="Pfam" id="PF19051">
    <property type="entry name" value="GFO_IDH_MocA_C2"/>
    <property type="match status" value="1"/>
</dbReference>
<accession>A0A1Q2MAK5</accession>
<keyword evidence="3" id="KW-0326">Glycosidase</keyword>
<dbReference type="InterPro" id="IPR000683">
    <property type="entry name" value="Gfo/Idh/MocA-like_OxRdtase_N"/>
</dbReference>
<evidence type="ECO:0000313" key="3">
    <source>
        <dbReference type="EMBL" id="AQQ69704.1"/>
    </source>
</evidence>
<dbReference type="RefSeq" id="WP_146684777.1">
    <property type="nucleotide sequence ID" value="NZ_CP019646.1"/>
</dbReference>
<dbReference type="InterPro" id="IPR050463">
    <property type="entry name" value="Gfo/Idh/MocA_oxidrdct_glycsds"/>
</dbReference>
<protein>
    <submittedName>
        <fullName evidence="3">Alpha-N-acetylgalactosaminidase</fullName>
        <ecNumber evidence="3">3.2.1.49</ecNumber>
    </submittedName>
</protein>
<dbReference type="Proteomes" id="UP000188181">
    <property type="component" value="Chromosome"/>
</dbReference>
<proteinExistence type="predicted"/>
<dbReference type="KEGG" id="pbas:SMSP2_00034"/>
<dbReference type="STRING" id="1851148.SMSP2_00034"/>
<organism evidence="3 4">
    <name type="scientific">Limihaloglobus sulfuriphilus</name>
    <dbReference type="NCBI Taxonomy" id="1851148"/>
    <lineage>
        <taxon>Bacteria</taxon>
        <taxon>Pseudomonadati</taxon>
        <taxon>Planctomycetota</taxon>
        <taxon>Phycisphaerae</taxon>
        <taxon>Sedimentisphaerales</taxon>
        <taxon>Sedimentisphaeraceae</taxon>
        <taxon>Limihaloglobus</taxon>
    </lineage>
</organism>
<dbReference type="PROSITE" id="PS51318">
    <property type="entry name" value="TAT"/>
    <property type="match status" value="1"/>
</dbReference>
<name>A0A1Q2MAK5_9BACT</name>
<gene>
    <name evidence="3" type="primary">nagA_1</name>
    <name evidence="3" type="ORF">SMSP2_00034</name>
</gene>
<dbReference type="Pfam" id="PF01408">
    <property type="entry name" value="GFO_IDH_MocA"/>
    <property type="match status" value="1"/>
</dbReference>
<dbReference type="EC" id="3.2.1.49" evidence="3"/>
<dbReference type="PANTHER" id="PTHR43818:SF5">
    <property type="entry name" value="OXIDOREDUCTASE FAMILY PROTEIN"/>
    <property type="match status" value="1"/>
</dbReference>
<dbReference type="GO" id="GO:0000166">
    <property type="term" value="F:nucleotide binding"/>
    <property type="evidence" value="ECO:0007669"/>
    <property type="project" value="InterPro"/>
</dbReference>
<dbReference type="InterPro" id="IPR043906">
    <property type="entry name" value="Gfo/Idh/MocA_OxRdtase_bact_C"/>
</dbReference>
<dbReference type="PANTHER" id="PTHR43818">
    <property type="entry name" value="BCDNA.GH03377"/>
    <property type="match status" value="1"/>
</dbReference>